<evidence type="ECO:0000256" key="6">
    <source>
        <dbReference type="ARBA" id="ARBA00023132"/>
    </source>
</evidence>
<evidence type="ECO:0000256" key="7">
    <source>
        <dbReference type="ARBA" id="ARBA00023242"/>
    </source>
</evidence>
<dbReference type="InterPro" id="IPR007252">
    <property type="entry name" value="Nup84/Nup107"/>
</dbReference>
<keyword evidence="3" id="KW-0509">mRNA transport</keyword>
<protein>
    <recommendedName>
        <fullName evidence="11">Nuclear pore complex protein</fullName>
    </recommendedName>
</protein>
<accession>A0AAD5Z9V3</accession>
<keyword evidence="6" id="KW-0906">Nuclear pore complex</keyword>
<gene>
    <name evidence="9" type="ORF">LUZ61_018623</name>
</gene>
<evidence type="ECO:0000256" key="4">
    <source>
        <dbReference type="ARBA" id="ARBA00022927"/>
    </source>
</evidence>
<comment type="caution">
    <text evidence="9">The sequence shown here is derived from an EMBL/GenBank/DDBJ whole genome shotgun (WGS) entry which is preliminary data.</text>
</comment>
<keyword evidence="2" id="KW-0813">Transport</keyword>
<reference evidence="9 10" key="1">
    <citation type="journal article" date="2022" name="Cell">
        <title>Repeat-based holocentromeres influence genome architecture and karyotype evolution.</title>
        <authorList>
            <person name="Hofstatter P.G."/>
            <person name="Thangavel G."/>
            <person name="Lux T."/>
            <person name="Neumann P."/>
            <person name="Vondrak T."/>
            <person name="Novak P."/>
            <person name="Zhang M."/>
            <person name="Costa L."/>
            <person name="Castellani M."/>
            <person name="Scott A."/>
            <person name="Toegelov H."/>
            <person name="Fuchs J."/>
            <person name="Mata-Sucre Y."/>
            <person name="Dias Y."/>
            <person name="Vanzela A.L.L."/>
            <person name="Huettel B."/>
            <person name="Almeida C.C.S."/>
            <person name="Simkova H."/>
            <person name="Souza G."/>
            <person name="Pedrosa-Harand A."/>
            <person name="Macas J."/>
            <person name="Mayer K.F.X."/>
            <person name="Houben A."/>
            <person name="Marques A."/>
        </authorList>
    </citation>
    <scope>NUCLEOTIDE SEQUENCE [LARGE SCALE GENOMIC DNA]</scope>
    <source>
        <strain evidence="9">RhyTen1mFocal</strain>
    </source>
</reference>
<dbReference type="Gene3D" id="1.20.190.50">
    <property type="match status" value="2"/>
</dbReference>
<feature type="compositionally biased region" description="Polar residues" evidence="8">
    <location>
        <begin position="73"/>
        <end position="83"/>
    </location>
</feature>
<proteinExistence type="predicted"/>
<dbReference type="Proteomes" id="UP001210211">
    <property type="component" value="Unassembled WGS sequence"/>
</dbReference>
<evidence type="ECO:0000256" key="8">
    <source>
        <dbReference type="SAM" id="MobiDB-lite"/>
    </source>
</evidence>
<evidence type="ECO:0008006" key="11">
    <source>
        <dbReference type="Google" id="ProtNLM"/>
    </source>
</evidence>
<evidence type="ECO:0000256" key="5">
    <source>
        <dbReference type="ARBA" id="ARBA00023010"/>
    </source>
</evidence>
<keyword evidence="10" id="KW-1185">Reference proteome</keyword>
<evidence type="ECO:0000313" key="9">
    <source>
        <dbReference type="EMBL" id="KAJ3689459.1"/>
    </source>
</evidence>
<dbReference type="AlphaFoldDB" id="A0AAD5Z9V3"/>
<dbReference type="GO" id="GO:0031080">
    <property type="term" value="C:nuclear pore outer ring"/>
    <property type="evidence" value="ECO:0007669"/>
    <property type="project" value="TreeGrafter"/>
</dbReference>
<organism evidence="9 10">
    <name type="scientific">Rhynchospora tenuis</name>
    <dbReference type="NCBI Taxonomy" id="198213"/>
    <lineage>
        <taxon>Eukaryota</taxon>
        <taxon>Viridiplantae</taxon>
        <taxon>Streptophyta</taxon>
        <taxon>Embryophyta</taxon>
        <taxon>Tracheophyta</taxon>
        <taxon>Spermatophyta</taxon>
        <taxon>Magnoliopsida</taxon>
        <taxon>Liliopsida</taxon>
        <taxon>Poales</taxon>
        <taxon>Cyperaceae</taxon>
        <taxon>Cyperoideae</taxon>
        <taxon>Rhynchosporeae</taxon>
        <taxon>Rhynchospora</taxon>
    </lineage>
</organism>
<dbReference type="GO" id="GO:0017056">
    <property type="term" value="F:structural constituent of nuclear pore"/>
    <property type="evidence" value="ECO:0007669"/>
    <property type="project" value="InterPro"/>
</dbReference>
<dbReference type="GO" id="GO:0006406">
    <property type="term" value="P:mRNA export from nucleus"/>
    <property type="evidence" value="ECO:0007669"/>
    <property type="project" value="TreeGrafter"/>
</dbReference>
<evidence type="ECO:0000256" key="2">
    <source>
        <dbReference type="ARBA" id="ARBA00022448"/>
    </source>
</evidence>
<keyword evidence="7" id="KW-0539">Nucleus</keyword>
<comment type="subcellular location">
    <subcellularLocation>
        <location evidence="1">Nucleus</location>
        <location evidence="1">Nuclear pore complex</location>
    </subcellularLocation>
</comment>
<dbReference type="GO" id="GO:0006606">
    <property type="term" value="P:protein import into nucleus"/>
    <property type="evidence" value="ECO:0007669"/>
    <property type="project" value="TreeGrafter"/>
</dbReference>
<keyword evidence="5" id="KW-0811">Translocation</keyword>
<evidence type="ECO:0000256" key="3">
    <source>
        <dbReference type="ARBA" id="ARBA00022816"/>
    </source>
</evidence>
<name>A0AAD5Z9V3_9POAL</name>
<keyword evidence="4" id="KW-0653">Protein transport</keyword>
<dbReference type="Pfam" id="PF04121">
    <property type="entry name" value="Nup84_Nup100"/>
    <property type="match status" value="2"/>
</dbReference>
<dbReference type="PANTHER" id="PTHR13003:SF2">
    <property type="entry name" value="NUCLEAR PORE COMPLEX PROTEIN NUP107"/>
    <property type="match status" value="1"/>
</dbReference>
<dbReference type="GO" id="GO:0000973">
    <property type="term" value="P:post-transcriptional tethering of RNA polymerase II gene DNA at nuclear periphery"/>
    <property type="evidence" value="ECO:0007669"/>
    <property type="project" value="TreeGrafter"/>
</dbReference>
<dbReference type="EMBL" id="JAMRDG010000002">
    <property type="protein sequence ID" value="KAJ3689459.1"/>
    <property type="molecule type" value="Genomic_DNA"/>
</dbReference>
<dbReference type="PANTHER" id="PTHR13003">
    <property type="entry name" value="NUP107-RELATED"/>
    <property type="match status" value="1"/>
</dbReference>
<dbReference type="Gene3D" id="1.10.3450.20">
    <property type="match status" value="1"/>
</dbReference>
<sequence>MSLKAGKPYMKLQSYVKAGTIRHNSGNKFITTLMQVVHASPPMELQIKKARPRPNRSDLTPPLRNSFLPDPDLSTTPDSSRTHSSGFRVLIVIVTRSQPSLSSTTLHYHHYQFYIATEMEMEIDASPSLFDPTNDTHREQYRRYRRRHSPSSNVSPLLQGPVSRFSDASLLYEGNTIHRRPNSALLLEEIKKELETDDVDGMDINTPLNSAMRRASIHSRAAGEFSSSFGPAHQTGRHSLRPIKSEEEDLSEEGSTFSLFASLLDSALQGLMSFQDLILQLEKTCRDVSESIRFGSTRHRIVEDKFMRQKAKFLIDEAASWSLLWYLFGKGIDEFPEELLQSPPTSHQEACQFVRTDLTAEACVRIVLWLEGLTSEALDLEKKVRGSHVGSYLPSSGVWHHTQRFLRRKNYDPAVVQHVDFDAPTREEAKLIADDKKQDELLLEDVWTLLRAGRLEEACELCRSAGQAWRAATLCPFRGIDLFPSVEAMVKNGKSRTLQAIELEGRVGHQLRLWKWASFCASEKIAEQDGGKYETAVYAVQCSNLKHVLPICTDWESACWAMVKCWLDAQVDLHLSQLQKGGGAINYDRRLNEDQMSGSLSGGSENMSVPPVSPGSWPYQILDQQPRDMASLLQKLHSSEMVHEAVSRSCREQHRQIQMRMMLGDVSNLLDLLWSWISPSESDWDDNLRPSGDPEMMRFGAHLVLVLRYIIDVELKEVIREKLETIGDRILHLYAMYLFSQQHEELVGVYASQLARHLCVDLFVQMMELRLNSSMSVKHKLFLSAVEYLPFSSEDNYKACFEEIIDRVLSRSRETKPSKNDADVAEHHRLQSLEKAMVIQWLCFTPPSTIKDFEGISVMLLVKALMHSNILFREFALISMWRVPETPIGAHKLLAFLSEPLQQPKDNLLSMSDPDVSDNLHEFEDWHAYYSWDATYRKWLKTESENAAVSPDDISSEEKDAPIAFARQTLSSALPLLIREGDPWLSAAQESTFSSTEEVFLKLHAVAMLCLPSRECVAPDATHCAALTSALYSSVSEEVVLHRQLHVDVTISSEDSSCIDVMLRCLAVEGDGLGLHEANDGGLLATVMADGFKGELNQFQSGVAMEISRIDAWYSDGNHVVGPPAIHVVRGLCRRCCIPEIILRCMQVAGYLSQAGDSVETCEKLIELVASSDYGILHLFSQRQLQEFLSLQRDLMLHRMILEEEAIAMDA</sequence>
<evidence type="ECO:0000256" key="1">
    <source>
        <dbReference type="ARBA" id="ARBA00004567"/>
    </source>
</evidence>
<evidence type="ECO:0000313" key="10">
    <source>
        <dbReference type="Proteomes" id="UP001210211"/>
    </source>
</evidence>
<feature type="region of interest" description="Disordered" evidence="8">
    <location>
        <begin position="47"/>
        <end position="83"/>
    </location>
</feature>